<protein>
    <recommendedName>
        <fullName evidence="1">Integrase catalytic domain-containing protein</fullName>
    </recommendedName>
</protein>
<feature type="domain" description="Integrase catalytic" evidence="1">
    <location>
        <begin position="83"/>
        <end position="158"/>
    </location>
</feature>
<dbReference type="GO" id="GO:0015074">
    <property type="term" value="P:DNA integration"/>
    <property type="evidence" value="ECO:0007669"/>
    <property type="project" value="InterPro"/>
</dbReference>
<dbReference type="PANTHER" id="PTHR37984:SF5">
    <property type="entry name" value="PROTEIN NYNRIN-LIKE"/>
    <property type="match status" value="1"/>
</dbReference>
<dbReference type="PROSITE" id="PS50994">
    <property type="entry name" value="INTEGRASE"/>
    <property type="match status" value="1"/>
</dbReference>
<reference evidence="2 3" key="1">
    <citation type="submission" date="2020-04" db="EMBL/GenBank/DDBJ databases">
        <title>Perkinsus chesapeaki whole genome sequence.</title>
        <authorList>
            <person name="Bogema D.R."/>
        </authorList>
    </citation>
    <scope>NUCLEOTIDE SEQUENCE [LARGE SCALE GENOMIC DNA]</scope>
    <source>
        <strain evidence="2">ATCC PRA-425</strain>
    </source>
</reference>
<keyword evidence="3" id="KW-1185">Reference proteome</keyword>
<evidence type="ECO:0000259" key="1">
    <source>
        <dbReference type="PROSITE" id="PS50994"/>
    </source>
</evidence>
<dbReference type="SUPFAM" id="SSF53098">
    <property type="entry name" value="Ribonuclease H-like"/>
    <property type="match status" value="1"/>
</dbReference>
<dbReference type="InterPro" id="IPR050951">
    <property type="entry name" value="Retrovirus_Pol_polyprotein"/>
</dbReference>
<dbReference type="Proteomes" id="UP000591131">
    <property type="component" value="Unassembled WGS sequence"/>
</dbReference>
<feature type="non-terminal residue" evidence="2">
    <location>
        <position position="1"/>
    </location>
</feature>
<dbReference type="Pfam" id="PF17921">
    <property type="entry name" value="Integrase_H2C2"/>
    <property type="match status" value="1"/>
</dbReference>
<evidence type="ECO:0000313" key="2">
    <source>
        <dbReference type="EMBL" id="KAF4646415.1"/>
    </source>
</evidence>
<organism evidence="2 3">
    <name type="scientific">Perkinsus chesapeaki</name>
    <name type="common">Clam parasite</name>
    <name type="synonym">Perkinsus andrewsi</name>
    <dbReference type="NCBI Taxonomy" id="330153"/>
    <lineage>
        <taxon>Eukaryota</taxon>
        <taxon>Sar</taxon>
        <taxon>Alveolata</taxon>
        <taxon>Perkinsozoa</taxon>
        <taxon>Perkinsea</taxon>
        <taxon>Perkinsida</taxon>
        <taxon>Perkinsidae</taxon>
        <taxon>Perkinsus</taxon>
    </lineage>
</organism>
<dbReference type="Gene3D" id="1.10.340.70">
    <property type="match status" value="1"/>
</dbReference>
<dbReference type="OrthoDB" id="422540at2759"/>
<dbReference type="EMBL" id="JAAPAO010003523">
    <property type="protein sequence ID" value="KAF4646415.1"/>
    <property type="molecule type" value="Genomic_DNA"/>
</dbReference>
<dbReference type="Pfam" id="PF00665">
    <property type="entry name" value="rve"/>
    <property type="match status" value="1"/>
</dbReference>
<evidence type="ECO:0000313" key="3">
    <source>
        <dbReference type="Proteomes" id="UP000591131"/>
    </source>
</evidence>
<comment type="caution">
    <text evidence="2">The sequence shown here is derived from an EMBL/GenBank/DDBJ whole genome shotgun (WGS) entry which is preliminary data.</text>
</comment>
<dbReference type="InterPro" id="IPR036397">
    <property type="entry name" value="RNaseH_sf"/>
</dbReference>
<gene>
    <name evidence="2" type="ORF">FOL47_006352</name>
</gene>
<dbReference type="Gene3D" id="3.30.420.10">
    <property type="entry name" value="Ribonuclease H-like superfamily/Ribonuclease H"/>
    <property type="match status" value="1"/>
</dbReference>
<sequence>PERDAQGRLVVHDKQLLTGLARALHQHEGSPALHDRLRELVVFPALRAFCRDFVRSCPTCSTSKVTVSAAVDAGLSDRPELPRAFSPWVGVHMDIVGPYKEYELYVVTLVDNFSGYLLTRDTKSMPTAQVTSALLRSVFECFNTVPRRVYHDGGSQFT</sequence>
<dbReference type="InterPro" id="IPR041588">
    <property type="entry name" value="Integrase_H2C2"/>
</dbReference>
<dbReference type="InterPro" id="IPR012337">
    <property type="entry name" value="RNaseH-like_sf"/>
</dbReference>
<dbReference type="AlphaFoldDB" id="A0A7J6KG84"/>
<proteinExistence type="predicted"/>
<dbReference type="PANTHER" id="PTHR37984">
    <property type="entry name" value="PROTEIN CBG26694"/>
    <property type="match status" value="1"/>
</dbReference>
<accession>A0A7J6KG84</accession>
<dbReference type="GO" id="GO:0003676">
    <property type="term" value="F:nucleic acid binding"/>
    <property type="evidence" value="ECO:0007669"/>
    <property type="project" value="InterPro"/>
</dbReference>
<feature type="non-terminal residue" evidence="2">
    <location>
        <position position="158"/>
    </location>
</feature>
<name>A0A7J6KG84_PERCH</name>
<dbReference type="InterPro" id="IPR001584">
    <property type="entry name" value="Integrase_cat-core"/>
</dbReference>